<comment type="caution">
    <text evidence="2">The sequence shown here is derived from an EMBL/GenBank/DDBJ whole genome shotgun (WGS) entry which is preliminary data.</text>
</comment>
<protein>
    <submittedName>
        <fullName evidence="2">Uncharacterized protein DUF4282</fullName>
    </submittedName>
</protein>
<organism evidence="2 3">
    <name type="scientific">Enterobacillus tribolii</name>
    <dbReference type="NCBI Taxonomy" id="1487935"/>
    <lineage>
        <taxon>Bacteria</taxon>
        <taxon>Pseudomonadati</taxon>
        <taxon>Pseudomonadota</taxon>
        <taxon>Gammaproteobacteria</taxon>
        <taxon>Enterobacterales</taxon>
        <taxon>Hafniaceae</taxon>
        <taxon>Enterobacillus</taxon>
    </lineage>
</organism>
<keyword evidence="3" id="KW-1185">Reference proteome</keyword>
<evidence type="ECO:0000256" key="1">
    <source>
        <dbReference type="SAM" id="Phobius"/>
    </source>
</evidence>
<dbReference type="AlphaFoldDB" id="A0A370QRA0"/>
<reference evidence="2 3" key="1">
    <citation type="submission" date="2018-07" db="EMBL/GenBank/DDBJ databases">
        <title>Genomic Encyclopedia of Type Strains, Phase IV (KMG-IV): sequencing the most valuable type-strain genomes for metagenomic binning, comparative biology and taxonomic classification.</title>
        <authorList>
            <person name="Goeker M."/>
        </authorList>
    </citation>
    <scope>NUCLEOTIDE SEQUENCE [LARGE SCALE GENOMIC DNA]</scope>
    <source>
        <strain evidence="2 3">DSM 103736</strain>
    </source>
</reference>
<dbReference type="RefSeq" id="WP_115458764.1">
    <property type="nucleotide sequence ID" value="NZ_QRAP01000005.1"/>
</dbReference>
<evidence type="ECO:0000313" key="2">
    <source>
        <dbReference type="EMBL" id="RDK90947.1"/>
    </source>
</evidence>
<dbReference type="Proteomes" id="UP000254848">
    <property type="component" value="Unassembled WGS sequence"/>
</dbReference>
<dbReference type="OrthoDB" id="280522at2"/>
<gene>
    <name evidence="2" type="ORF">C8D90_105233</name>
</gene>
<evidence type="ECO:0000313" key="3">
    <source>
        <dbReference type="Proteomes" id="UP000254848"/>
    </source>
</evidence>
<sequence length="90" mass="10504">MLNGMLSFDKLITPKIMVFIYWLSIVFTVLGVFISLFAGEGFTFLKLIMSIVSLIVSLIFIRVFFEIIIIAFKNNEYLRRMTEVLENKNQ</sequence>
<feature type="transmembrane region" description="Helical" evidence="1">
    <location>
        <begin position="20"/>
        <end position="38"/>
    </location>
</feature>
<dbReference type="EMBL" id="QRAP01000005">
    <property type="protein sequence ID" value="RDK90947.1"/>
    <property type="molecule type" value="Genomic_DNA"/>
</dbReference>
<feature type="transmembrane region" description="Helical" evidence="1">
    <location>
        <begin position="44"/>
        <end position="72"/>
    </location>
</feature>
<keyword evidence="1" id="KW-1133">Transmembrane helix</keyword>
<keyword evidence="1" id="KW-0472">Membrane</keyword>
<dbReference type="InterPro" id="IPR025557">
    <property type="entry name" value="DUF4282"/>
</dbReference>
<dbReference type="Pfam" id="PF14110">
    <property type="entry name" value="DUF4282"/>
    <property type="match status" value="1"/>
</dbReference>
<proteinExistence type="predicted"/>
<keyword evidence="1" id="KW-0812">Transmembrane</keyword>
<accession>A0A370QRA0</accession>
<name>A0A370QRA0_9GAMM</name>